<dbReference type="PRINTS" id="PR00325">
    <property type="entry name" value="GERMIN"/>
</dbReference>
<evidence type="ECO:0000256" key="7">
    <source>
        <dbReference type="ARBA" id="ARBA00023157"/>
    </source>
</evidence>
<keyword evidence="15" id="KW-0436">Ligase</keyword>
<dbReference type="InterPro" id="IPR006045">
    <property type="entry name" value="Cupin_1"/>
</dbReference>
<comment type="subcellular location">
    <subcellularLocation>
        <location evidence="1">Secreted</location>
        <location evidence="1">Extracellular space</location>
        <location evidence="1">Apoplast</location>
    </subcellularLocation>
</comment>
<dbReference type="FunFam" id="3.40.50.10420:FF:000003">
    <property type="entry name" value="5-formyltetrahydrofolate cyclo-ligase"/>
    <property type="match status" value="1"/>
</dbReference>
<dbReference type="FunFam" id="2.60.120.10:FF:000025">
    <property type="entry name" value="germin-like protein subfamily 2 member 1"/>
    <property type="match status" value="2"/>
</dbReference>
<feature type="binding site" evidence="11">
    <location>
        <position position="117"/>
    </location>
    <ligand>
        <name>Mn(2+)</name>
        <dbReference type="ChEBI" id="CHEBI:29035"/>
    </ligand>
</feature>
<evidence type="ECO:0000256" key="1">
    <source>
        <dbReference type="ARBA" id="ARBA00004271"/>
    </source>
</evidence>
<evidence type="ECO:0000256" key="5">
    <source>
        <dbReference type="ARBA" id="ARBA00022723"/>
    </source>
</evidence>
<feature type="binding site" evidence="11">
    <location>
        <position position="161"/>
    </location>
    <ligand>
        <name>Mn(2+)</name>
        <dbReference type="ChEBI" id="CHEBI:29035"/>
    </ligand>
</feature>
<dbReference type="CDD" id="cd02241">
    <property type="entry name" value="cupin_OxOx"/>
    <property type="match status" value="2"/>
</dbReference>
<feature type="binding site" evidence="11">
    <location>
        <position position="122"/>
    </location>
    <ligand>
        <name>Mn(2+)</name>
        <dbReference type="ChEBI" id="CHEBI:29035"/>
    </ligand>
</feature>
<feature type="binding site" evidence="10">
    <location>
        <position position="102"/>
    </location>
    <ligand>
        <name>oxalate</name>
        <dbReference type="ChEBI" id="CHEBI:30623"/>
    </ligand>
</feature>
<feature type="domain" description="Cupin type-1" evidence="14">
    <location>
        <begin position="651"/>
        <end position="799"/>
    </location>
</feature>
<evidence type="ECO:0000256" key="8">
    <source>
        <dbReference type="ARBA" id="ARBA00023180"/>
    </source>
</evidence>
<feature type="binding site" evidence="10">
    <location>
        <position position="117"/>
    </location>
    <ligand>
        <name>oxalate</name>
        <dbReference type="ChEBI" id="CHEBI:30623"/>
    </ligand>
</feature>
<evidence type="ECO:0000313" key="15">
    <source>
        <dbReference type="EMBL" id="BBH03880.1"/>
    </source>
</evidence>
<evidence type="ECO:0000259" key="14">
    <source>
        <dbReference type="SMART" id="SM00835"/>
    </source>
</evidence>
<dbReference type="Pfam" id="PF00190">
    <property type="entry name" value="Cupin_1"/>
    <property type="match status" value="2"/>
</dbReference>
<evidence type="ECO:0000256" key="4">
    <source>
        <dbReference type="ARBA" id="ARBA00022525"/>
    </source>
</evidence>
<dbReference type="GO" id="GO:0010497">
    <property type="term" value="P:plasmodesmata-mediated intercellular transport"/>
    <property type="evidence" value="ECO:0007669"/>
    <property type="project" value="UniProtKB-ARBA"/>
</dbReference>
<dbReference type="InterPro" id="IPR014710">
    <property type="entry name" value="RmlC-like_jellyroll"/>
</dbReference>
<feature type="signal peptide" evidence="13">
    <location>
        <begin position="1"/>
        <end position="27"/>
    </location>
</feature>
<name>A0A4Y1RHT9_PRUDU</name>
<dbReference type="Gene3D" id="2.60.120.10">
    <property type="entry name" value="Jelly Rolls"/>
    <property type="match status" value="2"/>
</dbReference>
<sequence>MITSSSFPLLCLTVSILFLLPLPSSYSADPDPLQDLCVADLSASTPADYNFPCKPISEITSDDFFFDGLTKPGNKTKVFGVSVSAGNVLTFPGLNTLGISLNRVGFAPRGIVPPHSHPRASEVGVVMEGKILTGFVTTKNVFYSKVLTAGEVFVIPRGLIHFQLNVGEGEALEFTAFNSHLPGSAAVPLNLFSATPSISDHVLTKTFLVGEDIIDNIRSKFRGRAHMAGRLVVALMAQPCTLATPPSAVAAISLKLSRAAILRPPPSYAPPSLSTRTITMNINSQEQQQDNLDGIFKQKRILRSKVRKALKAMDPTLRSHEDNAIQSIVLEAPWFRSCQRLCAYICCSALREVDTSNVLSAILQSPLKEGDAQVRKKLYVPRVEDKNCHMRMLNISCIDDLVANSMNILEPAPIDADGNEREDVLQASDPVDLFLLPGLAFDRSGRRLGRGGGYYDTFLKNYQELAKTRNWKQPLLVALSYSVQILDEGVPVTPHDILVDALVSPAGVIPISPAALDRSDPHGVGLWLALDLLKEIILVCLRYRARPASSNESAKFWSSGTSNRTRVYLYLGLNYKKVVCSEAMVTSSASSLILFCLTVSLLLLLLPLPSHCADPDPLLDLCVANLTASTSSSYFPCKLPSEVTADDFVFDGLSKQGNVTNLFGVAVTTGNVLSFPGLNTLGLSMNRVDFGPGGINPPHSHPRASEIGIVIEGTILSGIVTTKNVYYGKVATAGQVFAVPRGLVHFELNLGQTKALFFTAFNSHLPGSTVLPLSLFAAAPSIPMEVLTKTYLVDEDAINAMKSKFVF</sequence>
<dbReference type="SUPFAM" id="SSF100950">
    <property type="entry name" value="NagB/RpiA/CoA transferase-like"/>
    <property type="match status" value="1"/>
</dbReference>
<dbReference type="EMBL" id="AP019301">
    <property type="protein sequence ID" value="BBH03880.1"/>
    <property type="molecule type" value="Genomic_DNA"/>
</dbReference>
<evidence type="ECO:0000256" key="3">
    <source>
        <dbReference type="ARBA" id="ARBA00022523"/>
    </source>
</evidence>
<keyword evidence="9 10" id="KW-0464">Manganese</keyword>
<proteinExistence type="inferred from homology"/>
<evidence type="ECO:0000256" key="10">
    <source>
        <dbReference type="PIRSR" id="PIRSR601929-1"/>
    </source>
</evidence>
<dbReference type="InterPro" id="IPR001929">
    <property type="entry name" value="Germin"/>
</dbReference>
<dbReference type="SMART" id="SM00835">
    <property type="entry name" value="Cupin_1"/>
    <property type="match status" value="2"/>
</dbReference>
<dbReference type="PROSITE" id="PS00725">
    <property type="entry name" value="GERMIN"/>
    <property type="match status" value="2"/>
</dbReference>
<protein>
    <submittedName>
        <fullName evidence="15">5-formyltetrahydrofolate cycloligase</fullName>
    </submittedName>
</protein>
<dbReference type="InterPro" id="IPR019780">
    <property type="entry name" value="Germin_Mn-BS"/>
</dbReference>
<evidence type="ECO:0000256" key="13">
    <source>
        <dbReference type="SAM" id="SignalP"/>
    </source>
</evidence>
<dbReference type="InterPro" id="IPR024185">
    <property type="entry name" value="FTHF_cligase-like_sf"/>
</dbReference>
<dbReference type="NCBIfam" id="TIGR02727">
    <property type="entry name" value="MTHFS_bact"/>
    <property type="match status" value="1"/>
</dbReference>
<dbReference type="InterPro" id="IPR011051">
    <property type="entry name" value="RmlC_Cupin_sf"/>
</dbReference>
<dbReference type="GO" id="GO:2000280">
    <property type="term" value="P:regulation of root development"/>
    <property type="evidence" value="ECO:0007669"/>
    <property type="project" value="UniProtKB-ARBA"/>
</dbReference>
<keyword evidence="7 12" id="KW-1015">Disulfide bond</keyword>
<keyword evidence="8" id="KW-0325">Glycoprotein</keyword>
<dbReference type="Gene3D" id="3.40.50.10420">
    <property type="entry name" value="NagB/RpiA/CoA transferase-like"/>
    <property type="match status" value="1"/>
</dbReference>
<reference evidence="15" key="1">
    <citation type="journal article" date="2019" name="Science">
        <title>Mutation of a bHLH transcription factor allowed almond domestication.</title>
        <authorList>
            <person name="Sanchez-Perez R."/>
            <person name="Pavan S."/>
            <person name="Mazzeo R."/>
            <person name="Moldovan C."/>
            <person name="Aiese Cigliano R."/>
            <person name="Del Cueto J."/>
            <person name="Ricciardi F."/>
            <person name="Lotti C."/>
            <person name="Ricciardi L."/>
            <person name="Dicenta F."/>
            <person name="Lopez-Marques R.L."/>
            <person name="Lindberg Moller B."/>
        </authorList>
    </citation>
    <scope>NUCLEOTIDE SEQUENCE</scope>
</reference>
<dbReference type="SUPFAM" id="SSF51182">
    <property type="entry name" value="RmlC-like cupins"/>
    <property type="match status" value="2"/>
</dbReference>
<dbReference type="GO" id="GO:0048046">
    <property type="term" value="C:apoplast"/>
    <property type="evidence" value="ECO:0007669"/>
    <property type="project" value="UniProtKB-SubCell"/>
</dbReference>
<evidence type="ECO:0000256" key="6">
    <source>
        <dbReference type="ARBA" id="ARBA00022729"/>
    </source>
</evidence>
<gene>
    <name evidence="15" type="ORF">Prudu_014874</name>
</gene>
<dbReference type="InterPro" id="IPR002698">
    <property type="entry name" value="FTHF_cligase"/>
</dbReference>
<dbReference type="PANTHER" id="PTHR31238">
    <property type="entry name" value="GERMIN-LIKE PROTEIN SUBFAMILY 3 MEMBER 3"/>
    <property type="match status" value="1"/>
</dbReference>
<keyword evidence="6 13" id="KW-0732">Signal</keyword>
<keyword evidence="3" id="KW-0052">Apoplast</keyword>
<keyword evidence="4" id="KW-0964">Secreted</keyword>
<organism evidence="15">
    <name type="scientific">Prunus dulcis</name>
    <name type="common">Almond</name>
    <name type="synonym">Amygdalus dulcis</name>
    <dbReference type="NCBI Taxonomy" id="3755"/>
    <lineage>
        <taxon>Eukaryota</taxon>
        <taxon>Viridiplantae</taxon>
        <taxon>Streptophyta</taxon>
        <taxon>Embryophyta</taxon>
        <taxon>Tracheophyta</taxon>
        <taxon>Spermatophyta</taxon>
        <taxon>Magnoliopsida</taxon>
        <taxon>eudicotyledons</taxon>
        <taxon>Gunneridae</taxon>
        <taxon>Pentapetalae</taxon>
        <taxon>rosids</taxon>
        <taxon>fabids</taxon>
        <taxon>Rosales</taxon>
        <taxon>Rosaceae</taxon>
        <taxon>Amygdaloideae</taxon>
        <taxon>Amygdaleae</taxon>
        <taxon>Prunus</taxon>
    </lineage>
</organism>
<feature type="chain" id="PRO_5021381402" evidence="13">
    <location>
        <begin position="28"/>
        <end position="807"/>
    </location>
</feature>
<evidence type="ECO:0000256" key="12">
    <source>
        <dbReference type="PIRSR" id="PIRSR601929-3"/>
    </source>
</evidence>
<dbReference type="GO" id="GO:0030145">
    <property type="term" value="F:manganese ion binding"/>
    <property type="evidence" value="ECO:0007669"/>
    <property type="project" value="InterPro"/>
</dbReference>
<dbReference type="Pfam" id="PF01812">
    <property type="entry name" value="5-FTHF_cyc-lig"/>
    <property type="match status" value="1"/>
</dbReference>
<feature type="disulfide bond" evidence="12">
    <location>
        <begin position="37"/>
        <end position="53"/>
    </location>
</feature>
<keyword evidence="5 10" id="KW-0479">Metal-binding</keyword>
<feature type="binding site" evidence="10">
    <location>
        <position position="122"/>
    </location>
    <ligand>
        <name>oxalate</name>
        <dbReference type="ChEBI" id="CHEBI:30623"/>
    </ligand>
</feature>
<accession>A0A4Y1RHT9</accession>
<feature type="binding site" evidence="11">
    <location>
        <position position="115"/>
    </location>
    <ligand>
        <name>Mn(2+)</name>
        <dbReference type="ChEBI" id="CHEBI:29035"/>
    </ligand>
</feature>
<dbReference type="InterPro" id="IPR037171">
    <property type="entry name" value="NagB/RpiA_transferase-like"/>
</dbReference>
<evidence type="ECO:0000256" key="9">
    <source>
        <dbReference type="ARBA" id="ARBA00023211"/>
    </source>
</evidence>
<dbReference type="GO" id="GO:0016874">
    <property type="term" value="F:ligase activity"/>
    <property type="evidence" value="ECO:0007669"/>
    <property type="project" value="UniProtKB-KW"/>
</dbReference>
<feature type="domain" description="Cupin type-1" evidence="14">
    <location>
        <begin position="67"/>
        <end position="215"/>
    </location>
</feature>
<dbReference type="AlphaFoldDB" id="A0A4Y1RHT9"/>
<dbReference type="GO" id="GO:0009506">
    <property type="term" value="C:plasmodesma"/>
    <property type="evidence" value="ECO:0007669"/>
    <property type="project" value="UniProtKB-ARBA"/>
</dbReference>
<comment type="similarity">
    <text evidence="2">Belongs to the germin family.</text>
</comment>
<evidence type="ECO:0000256" key="2">
    <source>
        <dbReference type="ARBA" id="ARBA00007456"/>
    </source>
</evidence>
<evidence type="ECO:0000256" key="11">
    <source>
        <dbReference type="PIRSR" id="PIRSR601929-2"/>
    </source>
</evidence>